<gene>
    <name evidence="1" type="ORF">KY465_17950</name>
</gene>
<comment type="caution">
    <text evidence="1">The sequence shown here is derived from an EMBL/GenBank/DDBJ whole genome shotgun (WGS) entry which is preliminary data.</text>
</comment>
<dbReference type="Proteomes" id="UP001430804">
    <property type="component" value="Unassembled WGS sequence"/>
</dbReference>
<evidence type="ECO:0000313" key="2">
    <source>
        <dbReference type="Proteomes" id="UP001430804"/>
    </source>
</evidence>
<keyword evidence="2" id="KW-1185">Reference proteome</keyword>
<name>A0ABS6WU59_9HYPH</name>
<evidence type="ECO:0000313" key="1">
    <source>
        <dbReference type="EMBL" id="MBW3099168.1"/>
    </source>
</evidence>
<protein>
    <submittedName>
        <fullName evidence="1">Uncharacterized protein</fullName>
    </submittedName>
</protein>
<reference evidence="1" key="1">
    <citation type="submission" date="2021-07" db="EMBL/GenBank/DDBJ databases">
        <title>Pseudohoeflea marina sp. nov. a polyhydroxyalcanoate-producing bacterium.</title>
        <authorList>
            <person name="Zheng W."/>
            <person name="Yu S."/>
            <person name="Huang Y."/>
        </authorList>
    </citation>
    <scope>NUCLEOTIDE SEQUENCE</scope>
    <source>
        <strain evidence="1">DP4N28-3</strain>
    </source>
</reference>
<proteinExistence type="predicted"/>
<dbReference type="EMBL" id="JAHWQX010000005">
    <property type="protein sequence ID" value="MBW3099168.1"/>
    <property type="molecule type" value="Genomic_DNA"/>
</dbReference>
<accession>A0ABS6WU59</accession>
<dbReference type="RefSeq" id="WP_219203490.1">
    <property type="nucleotide sequence ID" value="NZ_JAHWQX010000005.1"/>
</dbReference>
<organism evidence="1 2">
    <name type="scientific">Pseudohoeflea coraliihabitans</name>
    <dbReference type="NCBI Taxonomy" id="2860393"/>
    <lineage>
        <taxon>Bacteria</taxon>
        <taxon>Pseudomonadati</taxon>
        <taxon>Pseudomonadota</taxon>
        <taxon>Alphaproteobacteria</taxon>
        <taxon>Hyphomicrobiales</taxon>
        <taxon>Rhizobiaceae</taxon>
        <taxon>Pseudohoeflea</taxon>
    </lineage>
</organism>
<sequence>MTITLSLALLGLGTFVALSLFGLVVAGGIGLIRLMRGAMAMLTQPLMPAPQPVYARARRRASEQPIQRVWDDGHGKIIDL</sequence>